<evidence type="ECO:0000256" key="2">
    <source>
        <dbReference type="SAM" id="SignalP"/>
    </source>
</evidence>
<evidence type="ECO:0008006" key="5">
    <source>
        <dbReference type="Google" id="ProtNLM"/>
    </source>
</evidence>
<dbReference type="PROSITE" id="PS51257">
    <property type="entry name" value="PROKAR_LIPOPROTEIN"/>
    <property type="match status" value="1"/>
</dbReference>
<sequence>MTRPARLALAALALAACADPAPPAGGAGGVADAPAAAPLDAAPDTLAITTQTRELAERPAPPLRVDGACPFEGCTYGTWTTSAETTVYGRGGDSTSAAFTVPAGTGLDASGGFALLTRVGTSVATRPTDLLVPRGEPAPLAPGDTVLVLDYEGEGSFRVWHGGRIGFSDAGSNPGAALRQATAPEQQWWARVTAPDGRAGWLWMGRTPSVAGAAEFAALSGRAPGTAGRARAVVGGRQAAPPQVAPPRPPRPRFAGRGGEERRAAAGVQVPNDPTPRIR</sequence>
<comment type="caution">
    <text evidence="3">The sequence shown here is derived from an EMBL/GenBank/DDBJ whole genome shotgun (WGS) entry which is preliminary data.</text>
</comment>
<feature type="chain" id="PRO_5046432652" description="NlpC/P60 family protein" evidence="2">
    <location>
        <begin position="27"/>
        <end position="279"/>
    </location>
</feature>
<feature type="compositionally biased region" description="Low complexity" evidence="1">
    <location>
        <begin position="233"/>
        <end position="242"/>
    </location>
</feature>
<evidence type="ECO:0000313" key="4">
    <source>
        <dbReference type="Proteomes" id="UP001267426"/>
    </source>
</evidence>
<dbReference type="RefSeq" id="WP_311661320.1">
    <property type="nucleotide sequence ID" value="NZ_JAVRHT010000001.1"/>
</dbReference>
<feature type="signal peptide" evidence="2">
    <location>
        <begin position="1"/>
        <end position="26"/>
    </location>
</feature>
<name>A0ABU3BM46_9BACT</name>
<evidence type="ECO:0000256" key="1">
    <source>
        <dbReference type="SAM" id="MobiDB-lite"/>
    </source>
</evidence>
<dbReference type="EMBL" id="JAVRHT010000001">
    <property type="protein sequence ID" value="MDT0630305.1"/>
    <property type="molecule type" value="Genomic_DNA"/>
</dbReference>
<keyword evidence="4" id="KW-1185">Reference proteome</keyword>
<feature type="region of interest" description="Disordered" evidence="1">
    <location>
        <begin position="233"/>
        <end position="279"/>
    </location>
</feature>
<accession>A0ABU3BM46</accession>
<protein>
    <recommendedName>
        <fullName evidence="5">NlpC/P60 family protein</fullName>
    </recommendedName>
</protein>
<gene>
    <name evidence="3" type="ORF">RM540_00960</name>
</gene>
<reference evidence="3 4" key="1">
    <citation type="submission" date="2023-09" db="EMBL/GenBank/DDBJ databases">
        <authorList>
            <person name="Rey-Velasco X."/>
        </authorList>
    </citation>
    <scope>NUCLEOTIDE SEQUENCE [LARGE SCALE GENOMIC DNA]</scope>
    <source>
        <strain evidence="3 4">F394</strain>
    </source>
</reference>
<evidence type="ECO:0000313" key="3">
    <source>
        <dbReference type="EMBL" id="MDT0630305.1"/>
    </source>
</evidence>
<organism evidence="3 4">
    <name type="scientific">Rubrivirga litoralis</name>
    <dbReference type="NCBI Taxonomy" id="3075598"/>
    <lineage>
        <taxon>Bacteria</taxon>
        <taxon>Pseudomonadati</taxon>
        <taxon>Rhodothermota</taxon>
        <taxon>Rhodothermia</taxon>
        <taxon>Rhodothermales</taxon>
        <taxon>Rubricoccaceae</taxon>
        <taxon>Rubrivirga</taxon>
    </lineage>
</organism>
<dbReference type="Proteomes" id="UP001267426">
    <property type="component" value="Unassembled WGS sequence"/>
</dbReference>
<proteinExistence type="predicted"/>
<keyword evidence="2" id="KW-0732">Signal</keyword>